<dbReference type="Pfam" id="PF13520">
    <property type="entry name" value="AA_permease_2"/>
    <property type="match status" value="1"/>
</dbReference>
<feature type="transmembrane region" description="Helical" evidence="5">
    <location>
        <begin position="325"/>
        <end position="343"/>
    </location>
</feature>
<dbReference type="InterPro" id="IPR050598">
    <property type="entry name" value="AminoAcid_Transporter"/>
</dbReference>
<feature type="transmembrane region" description="Helical" evidence="5">
    <location>
        <begin position="226"/>
        <end position="252"/>
    </location>
</feature>
<comment type="subcellular location">
    <subcellularLocation>
        <location evidence="1">Membrane</location>
        <topology evidence="1">Multi-pass membrane protein</topology>
    </subcellularLocation>
</comment>
<feature type="transmembrane region" description="Helical" evidence="5">
    <location>
        <begin position="406"/>
        <end position="426"/>
    </location>
</feature>
<comment type="caution">
    <text evidence="6">The sequence shown here is derived from an EMBL/GenBank/DDBJ whole genome shotgun (WGS) entry which is preliminary data.</text>
</comment>
<reference evidence="6 7" key="1">
    <citation type="submission" date="2019-02" db="EMBL/GenBank/DDBJ databases">
        <title>Genome sequencing of the rare red list fungi Antrodiella citrinella (Flaviporus citrinellus).</title>
        <authorList>
            <person name="Buettner E."/>
            <person name="Kellner H."/>
        </authorList>
    </citation>
    <scope>NUCLEOTIDE SEQUENCE [LARGE SCALE GENOMIC DNA]</scope>
    <source>
        <strain evidence="6 7">DSM 108506</strain>
    </source>
</reference>
<feature type="transmembrane region" description="Helical" evidence="5">
    <location>
        <begin position="378"/>
        <end position="399"/>
    </location>
</feature>
<evidence type="ECO:0000313" key="7">
    <source>
        <dbReference type="Proteomes" id="UP000308730"/>
    </source>
</evidence>
<evidence type="ECO:0000256" key="1">
    <source>
        <dbReference type="ARBA" id="ARBA00004141"/>
    </source>
</evidence>
<feature type="transmembrane region" description="Helical" evidence="5">
    <location>
        <begin position="273"/>
        <end position="295"/>
    </location>
</feature>
<evidence type="ECO:0008006" key="8">
    <source>
        <dbReference type="Google" id="ProtNLM"/>
    </source>
</evidence>
<dbReference type="OrthoDB" id="5982228at2759"/>
<feature type="transmembrane region" description="Helical" evidence="5">
    <location>
        <begin position="119"/>
        <end position="136"/>
    </location>
</feature>
<protein>
    <recommendedName>
        <fullName evidence="8">Amino acid permease/ SLC12A domain-containing protein</fullName>
    </recommendedName>
</protein>
<accession>A0A4S4MP50</accession>
<organism evidence="6 7">
    <name type="scientific">Antrodiella citrinella</name>
    <dbReference type="NCBI Taxonomy" id="2447956"/>
    <lineage>
        <taxon>Eukaryota</taxon>
        <taxon>Fungi</taxon>
        <taxon>Dikarya</taxon>
        <taxon>Basidiomycota</taxon>
        <taxon>Agaricomycotina</taxon>
        <taxon>Agaricomycetes</taxon>
        <taxon>Polyporales</taxon>
        <taxon>Steccherinaceae</taxon>
        <taxon>Antrodiella</taxon>
    </lineage>
</organism>
<dbReference type="GO" id="GO:0016020">
    <property type="term" value="C:membrane"/>
    <property type="evidence" value="ECO:0007669"/>
    <property type="project" value="UniProtKB-SubCell"/>
</dbReference>
<feature type="transmembrane region" description="Helical" evidence="5">
    <location>
        <begin position="301"/>
        <end position="318"/>
    </location>
</feature>
<evidence type="ECO:0000256" key="5">
    <source>
        <dbReference type="SAM" id="Phobius"/>
    </source>
</evidence>
<keyword evidence="4 5" id="KW-0472">Membrane</keyword>
<keyword evidence="2 5" id="KW-0812">Transmembrane</keyword>
<dbReference type="PANTHER" id="PTHR11785:SF498">
    <property type="entry name" value="HIGH-AFFINITY METHIONINE PERMEASE"/>
    <property type="match status" value="1"/>
</dbReference>
<feature type="transmembrane region" description="Helical" evidence="5">
    <location>
        <begin position="470"/>
        <end position="492"/>
    </location>
</feature>
<gene>
    <name evidence="6" type="ORF">EUX98_g6511</name>
</gene>
<dbReference type="InterPro" id="IPR002293">
    <property type="entry name" value="AA/rel_permease1"/>
</dbReference>
<sequence>MRSSDESQPLLDTHGKRQLGLVSASFLIFNRVIGTGYILQTLAMHKPQLTHTSQDLRKPERDPPRVRERRDVLADVGVGRIGSSVRDGGLHRARDGAGGEKIYLEYIFRKPMFLASSTYAIRIMLMFAFVQAWQSASATVFGEYLTHAISPNGEPLPVSTRFISLCCLTFAFIVHGTRVQWGIHIGNTLATIKLLVLFGMGFSGLAVLAGMKGFELEKPPNNFEWSVMWAGTASGGTNAFVTGMYNVIWSFIGYSNANYALSEVRNPVRTIKLAAPTAMFLVTAMYLLVNVAYYAVVDKEAILGSGRIAAALFFGRLWGTKAERLVSVVIACSTMGNVLAVLFSQSRVIQELGREGILPFSSFFASSKPFGTPLAGLFAQWLVTSLVITVVPSGDAYLFMLNMSSYPLSLINMFVSAGLILLHTPLLKYDWDPPFRSYHLATVFFFLSNVFLVFAPLIPPAAGFRPYEKLPYWLHVVVASSISVVGVTYWYVKFRWLPARGGYTYVHERVVQDDGATRNVIRKIMD</sequence>
<proteinExistence type="predicted"/>
<evidence type="ECO:0000256" key="3">
    <source>
        <dbReference type="ARBA" id="ARBA00022989"/>
    </source>
</evidence>
<dbReference type="Proteomes" id="UP000308730">
    <property type="component" value="Unassembled WGS sequence"/>
</dbReference>
<feature type="transmembrane region" description="Helical" evidence="5">
    <location>
        <begin position="438"/>
        <end position="458"/>
    </location>
</feature>
<dbReference type="AlphaFoldDB" id="A0A4S4MP50"/>
<evidence type="ECO:0000256" key="4">
    <source>
        <dbReference type="ARBA" id="ARBA00023136"/>
    </source>
</evidence>
<evidence type="ECO:0000313" key="6">
    <source>
        <dbReference type="EMBL" id="THH27689.1"/>
    </source>
</evidence>
<keyword evidence="3 5" id="KW-1133">Transmembrane helix</keyword>
<keyword evidence="7" id="KW-1185">Reference proteome</keyword>
<dbReference type="Gene3D" id="1.20.1740.10">
    <property type="entry name" value="Amino acid/polyamine transporter I"/>
    <property type="match status" value="1"/>
</dbReference>
<dbReference type="GO" id="GO:0015179">
    <property type="term" value="F:L-amino acid transmembrane transporter activity"/>
    <property type="evidence" value="ECO:0007669"/>
    <property type="project" value="TreeGrafter"/>
</dbReference>
<dbReference type="PIRSF" id="PIRSF006060">
    <property type="entry name" value="AA_transporter"/>
    <property type="match status" value="1"/>
</dbReference>
<dbReference type="PANTHER" id="PTHR11785">
    <property type="entry name" value="AMINO ACID TRANSPORTER"/>
    <property type="match status" value="1"/>
</dbReference>
<feature type="transmembrane region" description="Helical" evidence="5">
    <location>
        <begin position="194"/>
        <end position="214"/>
    </location>
</feature>
<name>A0A4S4MP50_9APHY</name>
<feature type="transmembrane region" description="Helical" evidence="5">
    <location>
        <begin position="20"/>
        <end position="39"/>
    </location>
</feature>
<evidence type="ECO:0000256" key="2">
    <source>
        <dbReference type="ARBA" id="ARBA00022692"/>
    </source>
</evidence>
<dbReference type="EMBL" id="SGPM01000233">
    <property type="protein sequence ID" value="THH27689.1"/>
    <property type="molecule type" value="Genomic_DNA"/>
</dbReference>
<feature type="transmembrane region" description="Helical" evidence="5">
    <location>
        <begin position="156"/>
        <end position="174"/>
    </location>
</feature>